<evidence type="ECO:0000256" key="12">
    <source>
        <dbReference type="PROSITE-ProRule" id="PRU00042"/>
    </source>
</evidence>
<dbReference type="GO" id="GO:0000978">
    <property type="term" value="F:RNA polymerase II cis-regulatory region sequence-specific DNA binding"/>
    <property type="evidence" value="ECO:0007669"/>
    <property type="project" value="TreeGrafter"/>
</dbReference>
<evidence type="ECO:0000256" key="3">
    <source>
        <dbReference type="ARBA" id="ARBA00006991"/>
    </source>
</evidence>
<dbReference type="InterPro" id="IPR036236">
    <property type="entry name" value="Znf_C2H2_sf"/>
</dbReference>
<evidence type="ECO:0000256" key="9">
    <source>
        <dbReference type="ARBA" id="ARBA00023125"/>
    </source>
</evidence>
<keyword evidence="9" id="KW-0238">DNA-binding</keyword>
<evidence type="ECO:0000259" key="14">
    <source>
        <dbReference type="PROSITE" id="PS50157"/>
    </source>
</evidence>
<organism evidence="15 16">
    <name type="scientific">Panthera leo</name>
    <name type="common">Lion</name>
    <dbReference type="NCBI Taxonomy" id="9689"/>
    <lineage>
        <taxon>Eukaryota</taxon>
        <taxon>Metazoa</taxon>
        <taxon>Chordata</taxon>
        <taxon>Craniata</taxon>
        <taxon>Vertebrata</taxon>
        <taxon>Euteleostomi</taxon>
        <taxon>Mammalia</taxon>
        <taxon>Eutheria</taxon>
        <taxon>Laurasiatheria</taxon>
        <taxon>Carnivora</taxon>
        <taxon>Feliformia</taxon>
        <taxon>Felidae</taxon>
        <taxon>Pantherinae</taxon>
        <taxon>Panthera</taxon>
    </lineage>
</organism>
<dbReference type="PANTHER" id="PTHR23226">
    <property type="entry name" value="ZINC FINGER AND SCAN DOMAIN-CONTAINING"/>
    <property type="match status" value="1"/>
</dbReference>
<dbReference type="Gene3D" id="3.30.160.60">
    <property type="entry name" value="Classic Zinc Finger"/>
    <property type="match status" value="5"/>
</dbReference>
<reference evidence="15" key="1">
    <citation type="journal article" date="2019" name="bioRxiv">
        <title>Long live the king: chromosome-level assembly of the lion (Panthera leo) using linked-read, Hi-C, and long read data.</title>
        <authorList>
            <person name="Armstrong E.E."/>
            <person name="Taylor R.W."/>
            <person name="Miller D.E."/>
            <person name="Kaelin C."/>
            <person name="Barsh G."/>
            <person name="Hadly E.A."/>
            <person name="Petrov D."/>
        </authorList>
    </citation>
    <scope>NUCLEOTIDE SEQUENCE [LARGE SCALE GENOMIC DNA]</scope>
</reference>
<keyword evidence="7" id="KW-0862">Zinc</keyword>
<accession>A0A8C8XAD4</accession>
<keyword evidence="4" id="KW-0479">Metal-binding</keyword>
<feature type="domain" description="C2H2-type" evidence="14">
    <location>
        <begin position="155"/>
        <end position="182"/>
    </location>
</feature>
<feature type="domain" description="C2H2-type" evidence="14">
    <location>
        <begin position="183"/>
        <end position="210"/>
    </location>
</feature>
<dbReference type="GO" id="GO:0000981">
    <property type="term" value="F:DNA-binding transcription factor activity, RNA polymerase II-specific"/>
    <property type="evidence" value="ECO:0007669"/>
    <property type="project" value="TreeGrafter"/>
</dbReference>
<evidence type="ECO:0000256" key="5">
    <source>
        <dbReference type="ARBA" id="ARBA00022737"/>
    </source>
</evidence>
<evidence type="ECO:0000256" key="1">
    <source>
        <dbReference type="ARBA" id="ARBA00003767"/>
    </source>
</evidence>
<evidence type="ECO:0000256" key="10">
    <source>
        <dbReference type="ARBA" id="ARBA00023163"/>
    </source>
</evidence>
<comment type="function">
    <text evidence="1">May be involved in transcriptional regulation.</text>
</comment>
<proteinExistence type="inferred from homology"/>
<dbReference type="Ensembl" id="ENSPLOT00000018404.1">
    <property type="protein sequence ID" value="ENSPLOP00000016616.1"/>
    <property type="gene ID" value="ENSPLOG00000012188.1"/>
</dbReference>
<name>A0A8C8XAD4_PANLE</name>
<sequence>MSLLEEGDLSWGLETQDDPPAESTNDVCQDAETNTDSEFTSTQGISEERNVMISRGLLQSVSWESEFPGTCELEKHQEISTAKNIKRKDERIFCARKPFRCEECGRCFSFFSYYVRHQRIHTGEKPYQCEECGQAFKNSANLIRHQRIHSGDRPYLCKECGNGFPSSSELVIHQRIHTGEKPYEGKKCGKTFTVKSTLSRHQRIYSGEKSYECLKCGKTFRTSLFSYIILSMPTLGRSLSWTLVPLASQHFLPPFHGNYCLPFFGKLLFPYSTIDVV</sequence>
<dbReference type="FunFam" id="3.30.160.60:FF:000681">
    <property type="entry name" value="zinc finger protein 205 isoform X1"/>
    <property type="match status" value="1"/>
</dbReference>
<keyword evidence="6 12" id="KW-0863">Zinc-finger</keyword>
<keyword evidence="5" id="KW-0677">Repeat</keyword>
<dbReference type="InterPro" id="IPR013087">
    <property type="entry name" value="Znf_C2H2_type"/>
</dbReference>
<dbReference type="SUPFAM" id="SSF57667">
    <property type="entry name" value="beta-beta-alpha zinc fingers"/>
    <property type="match status" value="2"/>
</dbReference>
<evidence type="ECO:0000256" key="4">
    <source>
        <dbReference type="ARBA" id="ARBA00022723"/>
    </source>
</evidence>
<keyword evidence="11" id="KW-0539">Nucleus</keyword>
<protein>
    <recommendedName>
        <fullName evidence="14">C2H2-type domain-containing protein</fullName>
    </recommendedName>
</protein>
<dbReference type="GO" id="GO:0008270">
    <property type="term" value="F:zinc ion binding"/>
    <property type="evidence" value="ECO:0007669"/>
    <property type="project" value="UniProtKB-KW"/>
</dbReference>
<dbReference type="Pfam" id="PF00096">
    <property type="entry name" value="zf-C2H2"/>
    <property type="match status" value="4"/>
</dbReference>
<feature type="domain" description="C2H2-type" evidence="14">
    <location>
        <begin position="127"/>
        <end position="154"/>
    </location>
</feature>
<keyword evidence="10" id="KW-0804">Transcription</keyword>
<evidence type="ECO:0000256" key="8">
    <source>
        <dbReference type="ARBA" id="ARBA00023015"/>
    </source>
</evidence>
<feature type="compositionally biased region" description="Polar residues" evidence="13">
    <location>
        <begin position="22"/>
        <end position="45"/>
    </location>
</feature>
<evidence type="ECO:0000256" key="11">
    <source>
        <dbReference type="ARBA" id="ARBA00023242"/>
    </source>
</evidence>
<dbReference type="AlphaFoldDB" id="A0A8C8XAD4"/>
<evidence type="ECO:0000256" key="6">
    <source>
        <dbReference type="ARBA" id="ARBA00022771"/>
    </source>
</evidence>
<dbReference type="OMA" id="RIFCARK"/>
<dbReference type="GO" id="GO:0005634">
    <property type="term" value="C:nucleus"/>
    <property type="evidence" value="ECO:0007669"/>
    <property type="project" value="UniProtKB-SubCell"/>
</dbReference>
<dbReference type="PANTHER" id="PTHR23226:SF366">
    <property type="entry name" value="ZINC FINGER PROTEIN ZFP2"/>
    <property type="match status" value="1"/>
</dbReference>
<evidence type="ECO:0000313" key="15">
    <source>
        <dbReference type="Ensembl" id="ENSPLOP00000016616.1"/>
    </source>
</evidence>
<reference evidence="15" key="2">
    <citation type="submission" date="2025-08" db="UniProtKB">
        <authorList>
            <consortium name="Ensembl"/>
        </authorList>
    </citation>
    <scope>IDENTIFICATION</scope>
</reference>
<dbReference type="Proteomes" id="UP000694399">
    <property type="component" value="Chromosome E3"/>
</dbReference>
<reference evidence="15" key="3">
    <citation type="submission" date="2025-09" db="UniProtKB">
        <authorList>
            <consortium name="Ensembl"/>
        </authorList>
    </citation>
    <scope>IDENTIFICATION</scope>
</reference>
<dbReference type="PROSITE" id="PS50157">
    <property type="entry name" value="ZINC_FINGER_C2H2_2"/>
    <property type="match status" value="4"/>
</dbReference>
<dbReference type="FunFam" id="3.30.160.60:FF:000292">
    <property type="entry name" value="zinc finger protein 619"/>
    <property type="match status" value="1"/>
</dbReference>
<comment type="subcellular location">
    <subcellularLocation>
        <location evidence="2">Nucleus</location>
    </subcellularLocation>
</comment>
<dbReference type="PROSITE" id="PS00028">
    <property type="entry name" value="ZINC_FINGER_C2H2_1"/>
    <property type="match status" value="3"/>
</dbReference>
<dbReference type="FunFam" id="3.30.160.60:FF:001920">
    <property type="entry name" value="Zinc finger protein 19"/>
    <property type="match status" value="1"/>
</dbReference>
<dbReference type="FunFam" id="3.30.160.60:FF:000737">
    <property type="entry name" value="Zinc finger protein 565"/>
    <property type="match status" value="1"/>
</dbReference>
<feature type="region of interest" description="Disordered" evidence="13">
    <location>
        <begin position="1"/>
        <end position="45"/>
    </location>
</feature>
<keyword evidence="16" id="KW-1185">Reference proteome</keyword>
<evidence type="ECO:0000256" key="7">
    <source>
        <dbReference type="ARBA" id="ARBA00022833"/>
    </source>
</evidence>
<evidence type="ECO:0000256" key="13">
    <source>
        <dbReference type="SAM" id="MobiDB-lite"/>
    </source>
</evidence>
<evidence type="ECO:0000313" key="16">
    <source>
        <dbReference type="Proteomes" id="UP000694399"/>
    </source>
</evidence>
<keyword evidence="8" id="KW-0805">Transcription regulation</keyword>
<evidence type="ECO:0000256" key="2">
    <source>
        <dbReference type="ARBA" id="ARBA00004123"/>
    </source>
</evidence>
<comment type="similarity">
    <text evidence="3">Belongs to the krueppel C2H2-type zinc-finger protein family.</text>
</comment>
<dbReference type="GeneTree" id="ENSGT00940000163278"/>
<dbReference type="SMART" id="SM00355">
    <property type="entry name" value="ZnF_C2H2"/>
    <property type="match status" value="3"/>
</dbReference>
<feature type="domain" description="C2H2-type" evidence="14">
    <location>
        <begin position="99"/>
        <end position="126"/>
    </location>
</feature>